<feature type="transmembrane region" description="Helical" evidence="7">
    <location>
        <begin position="625"/>
        <end position="651"/>
    </location>
</feature>
<dbReference type="EMBL" id="JAAMPC010000013">
    <property type="protein sequence ID" value="KAG2268218.1"/>
    <property type="molecule type" value="Genomic_DNA"/>
</dbReference>
<feature type="transmembrane region" description="Helical" evidence="7">
    <location>
        <begin position="1383"/>
        <end position="1403"/>
    </location>
</feature>
<feature type="transmembrane region" description="Helical" evidence="7">
    <location>
        <begin position="471"/>
        <end position="491"/>
    </location>
</feature>
<feature type="region of interest" description="Disordered" evidence="6">
    <location>
        <begin position="856"/>
        <end position="952"/>
    </location>
</feature>
<evidence type="ECO:0000313" key="11">
    <source>
        <dbReference type="Proteomes" id="UP000886595"/>
    </source>
</evidence>
<evidence type="ECO:0000259" key="8">
    <source>
        <dbReference type="PROSITE" id="PS51380"/>
    </source>
</evidence>
<name>A0A8X7QHP4_BRACI</name>
<dbReference type="InterPro" id="IPR004331">
    <property type="entry name" value="SPX_dom"/>
</dbReference>
<evidence type="ECO:0000256" key="5">
    <source>
        <dbReference type="ARBA" id="ARBA00023136"/>
    </source>
</evidence>
<feature type="transmembrane region" description="Helical" evidence="7">
    <location>
        <begin position="440"/>
        <end position="459"/>
    </location>
</feature>
<organism evidence="10 11">
    <name type="scientific">Brassica carinata</name>
    <name type="common">Ethiopian mustard</name>
    <name type="synonym">Abyssinian cabbage</name>
    <dbReference type="NCBI Taxonomy" id="52824"/>
    <lineage>
        <taxon>Eukaryota</taxon>
        <taxon>Viridiplantae</taxon>
        <taxon>Streptophyta</taxon>
        <taxon>Embryophyta</taxon>
        <taxon>Tracheophyta</taxon>
        <taxon>Spermatophyta</taxon>
        <taxon>Magnoliopsida</taxon>
        <taxon>eudicotyledons</taxon>
        <taxon>Gunneridae</taxon>
        <taxon>Pentapetalae</taxon>
        <taxon>rosids</taxon>
        <taxon>malvids</taxon>
        <taxon>Brassicales</taxon>
        <taxon>Brassicaceae</taxon>
        <taxon>Brassiceae</taxon>
        <taxon>Brassica</taxon>
    </lineage>
</organism>
<feature type="transmembrane region" description="Helical" evidence="7">
    <location>
        <begin position="1151"/>
        <end position="1170"/>
    </location>
</feature>
<comment type="subcellular location">
    <subcellularLocation>
        <location evidence="1">Membrane</location>
        <topology evidence="1">Multi-pass membrane protein</topology>
    </subcellularLocation>
</comment>
<reference evidence="10 11" key="1">
    <citation type="submission" date="2020-02" db="EMBL/GenBank/DDBJ databases">
        <authorList>
            <person name="Ma Q."/>
            <person name="Huang Y."/>
            <person name="Song X."/>
            <person name="Pei D."/>
        </authorList>
    </citation>
    <scope>NUCLEOTIDE SEQUENCE [LARGE SCALE GENOMIC DNA]</scope>
    <source>
        <strain evidence="10">Sxm20200214</strain>
        <tissue evidence="10">Leaf</tissue>
    </source>
</reference>
<dbReference type="Pfam" id="PF03105">
    <property type="entry name" value="SPX"/>
    <property type="match status" value="2"/>
</dbReference>
<evidence type="ECO:0000313" key="10">
    <source>
        <dbReference type="EMBL" id="KAG2268218.1"/>
    </source>
</evidence>
<dbReference type="GO" id="GO:0016036">
    <property type="term" value="P:cellular response to phosphate starvation"/>
    <property type="evidence" value="ECO:0007669"/>
    <property type="project" value="TreeGrafter"/>
</dbReference>
<evidence type="ECO:0000256" key="3">
    <source>
        <dbReference type="ARBA" id="ARBA00022692"/>
    </source>
</evidence>
<feature type="compositionally biased region" description="Basic and acidic residues" evidence="6">
    <location>
        <begin position="736"/>
        <end position="757"/>
    </location>
</feature>
<dbReference type="InterPro" id="IPR004342">
    <property type="entry name" value="EXS_C"/>
</dbReference>
<evidence type="ECO:0000256" key="2">
    <source>
        <dbReference type="ARBA" id="ARBA00009665"/>
    </source>
</evidence>
<evidence type="ECO:0000256" key="6">
    <source>
        <dbReference type="SAM" id="MobiDB-lite"/>
    </source>
</evidence>
<accession>A0A8X7QHP4</accession>
<feature type="transmembrane region" description="Helical" evidence="7">
    <location>
        <begin position="352"/>
        <end position="375"/>
    </location>
</feature>
<feature type="domain" description="SPX" evidence="9">
    <location>
        <begin position="696"/>
        <end position="1012"/>
    </location>
</feature>
<evidence type="ECO:0000256" key="4">
    <source>
        <dbReference type="ARBA" id="ARBA00022989"/>
    </source>
</evidence>
<dbReference type="GO" id="GO:0000822">
    <property type="term" value="F:inositol hexakisphosphate binding"/>
    <property type="evidence" value="ECO:0007669"/>
    <property type="project" value="TreeGrafter"/>
</dbReference>
<feature type="domain" description="EXS" evidence="8">
    <location>
        <begin position="560"/>
        <end position="756"/>
    </location>
</feature>
<feature type="transmembrane region" description="Helical" evidence="7">
    <location>
        <begin position="1275"/>
        <end position="1293"/>
    </location>
</feature>
<keyword evidence="11" id="KW-1185">Reference proteome</keyword>
<dbReference type="PROSITE" id="PS51382">
    <property type="entry name" value="SPX"/>
    <property type="match status" value="2"/>
</dbReference>
<keyword evidence="5 7" id="KW-0472">Membrane</keyword>
<proteinExistence type="inferred from homology"/>
<dbReference type="GO" id="GO:0005802">
    <property type="term" value="C:trans-Golgi network"/>
    <property type="evidence" value="ECO:0007669"/>
    <property type="project" value="TreeGrafter"/>
</dbReference>
<feature type="domain" description="EXS" evidence="8">
    <location>
        <begin position="1271"/>
        <end position="1459"/>
    </location>
</feature>
<feature type="transmembrane region" description="Helical" evidence="7">
    <location>
        <begin position="564"/>
        <end position="582"/>
    </location>
</feature>
<feature type="transmembrane region" description="Helical" evidence="7">
    <location>
        <begin position="395"/>
        <end position="416"/>
    </location>
</feature>
<protein>
    <submittedName>
        <fullName evidence="10">Uncharacterized protein</fullName>
    </submittedName>
</protein>
<sequence length="1459" mass="168934">MDYDYLKTLLKHRDHHSGGLNGKMTLDSLFSCLQLFTPQRQRLCNSQDVEGGVQLKAKTTTTRPIQVETTADGQVQTKFLIEEEVGEYEREFFGRLDKEFNKVIKFYEEKVKKVLKEEEGLKGKLEALITAGSKHNDIKYSRWKRVANIASRAKVENPERCEWEERDEEITPLSADISPSSPVGAKSMIVRSQAHTVVIEDGESSRVGQSEDGAIESADAMDTSKMSNNTRGNIQESNKTELKLSRENSKKVKKLKHAYIKFYREIIDLQNYSFSNAKAFSKILKKYEKIASRDARNPYMKVVDSSYLGSSDDVVRLTKRVEEDFIKHFAEDNRTKGMNILRPKMTRERHRLTFSTGFSAGCVFSLIVALAAIIRTRNSLQEDGQEIYMNTMFRLYSWFGFVMLHIMVYAANIYYWRRYRINYSKIFGFKQGTELGHRQVLLVAFSIGVFALLCVLANLDMEVDPETKDYQAFTELLPLFLLIGIFGVLYLPFDCFYRRKRKFYLTCLFHCIAAPFYAVSFADSFVGDQFTSQVQALRSFEFYICYYGWGDFKHRKNTCTTSHAYKGFFFIVAVIPFVSRLLQCLRRLVDDKKSDHRWNGVKYFLTIVAICFRTAYSIQPGQIAWRVLAIVFSVVAAIYGTFWDFVHDWGLLKRPTKNRWLRDNLLIPQKEVYFIAMILNVLLRFAWIQTVLDFNLPFRHSTQTMVAVVASLEIIRRGIWNFFRLENEHLNNVRKEEESRIKADEEQESGNHIERSNRATKQWRARSPLLAQEATPPSAPFQPPRASVGRNLNVVDFPPDPTIPSREEVMEELREVTLQYINCLDPAESAARKQRVLISELDGTVEETATRIIQASTSAARLQQERDVEPTISLPPPRDTESAAPGSTANPGRKRGRPLIVRSQAHTVVIEDGESSRVGQSEDGAIESADAMDTSKMSNNTRGNIQESNKTELKLSRENSKKVKKLKHAYIKFYREIIDLQNYSFSNAKAFSKILKKYEKIASRDARNPYMKVVDSSYLGSSDDVVRLTKRVEEDFIKHFAEDNRTKGMNILRPKMTRERHRLTFSTGFSAGCVFSLIVALAAIIRTRNSLQEDGQEIYMNTMFRLYSWFGFVMLHIMVYAANIYYWRRYRINYSKIFGFKQGTELGHRQVLLVAFSIGVFALLCVLANLDMEVDPETKDYQAFTELLPLFLLIGIFGVLYLPFDFFYHSKRKFYLTCMFHCIAAPFYEVSFADSFLGDQFTSQVQALRSFEFYICYYGWGDFKHRKNTCTKSHAYNGFLFIVAVIPFVSRLLQCLRRLVDDKKTDHRWNGLKYFLTIVAVCFRTANSIQPAQIAWRVLAIIFSVVAAIFGTYWDFVHDWGLLKRGSENRWLRDNLLIPQKEVYFIAMVLNVLLRFAWIQTVLDFNLPFRHSTQTMVAVVASLEIIRRGIWNFFRLENEHLNNVRKEEESRIKGEDKDA</sequence>
<feature type="transmembrane region" description="Helical" evidence="7">
    <location>
        <begin position="672"/>
        <end position="692"/>
    </location>
</feature>
<feature type="transmembrane region" description="Helical" evidence="7">
    <location>
        <begin position="1106"/>
        <end position="1127"/>
    </location>
</feature>
<feature type="transmembrane region" description="Helical" evidence="7">
    <location>
        <begin position="1182"/>
        <end position="1202"/>
    </location>
</feature>
<dbReference type="OrthoDB" id="9970435at2759"/>
<dbReference type="GO" id="GO:0006817">
    <property type="term" value="P:phosphate ion transport"/>
    <property type="evidence" value="ECO:0007669"/>
    <property type="project" value="TreeGrafter"/>
</dbReference>
<dbReference type="Proteomes" id="UP000886595">
    <property type="component" value="Unassembled WGS sequence"/>
</dbReference>
<evidence type="ECO:0000256" key="1">
    <source>
        <dbReference type="ARBA" id="ARBA00004141"/>
    </source>
</evidence>
<keyword evidence="3 7" id="KW-0812">Transmembrane</keyword>
<dbReference type="Pfam" id="PF03124">
    <property type="entry name" value="EXS"/>
    <property type="match status" value="2"/>
</dbReference>
<feature type="transmembrane region" description="Helical" evidence="7">
    <location>
        <begin position="1063"/>
        <end position="1086"/>
    </location>
</feature>
<gene>
    <name evidence="10" type="ORF">Bca52824_062773</name>
</gene>
<feature type="region of interest" description="Disordered" evidence="6">
    <location>
        <begin position="202"/>
        <end position="245"/>
    </location>
</feature>
<feature type="domain" description="SPX" evidence="9">
    <location>
        <begin position="1"/>
        <end position="301"/>
    </location>
</feature>
<comment type="similarity">
    <text evidence="2">Belongs to the SYG1 (TC 2.A.94) family.</text>
</comment>
<dbReference type="PROSITE" id="PS51380">
    <property type="entry name" value="EXS"/>
    <property type="match status" value="2"/>
</dbReference>
<feature type="compositionally biased region" description="Polar residues" evidence="6">
    <location>
        <begin position="935"/>
        <end position="948"/>
    </location>
</feature>
<keyword evidence="4 7" id="KW-1133">Transmembrane helix</keyword>
<dbReference type="PANTHER" id="PTHR10783:SF118">
    <property type="entry name" value="EXS DOMAIN-CONTAINING PROTEIN"/>
    <property type="match status" value="1"/>
</dbReference>
<feature type="transmembrane region" description="Helical" evidence="7">
    <location>
        <begin position="1214"/>
        <end position="1233"/>
    </location>
</feature>
<feature type="region of interest" description="Disordered" evidence="6">
    <location>
        <begin position="736"/>
        <end position="803"/>
    </location>
</feature>
<dbReference type="GO" id="GO:0005886">
    <property type="term" value="C:plasma membrane"/>
    <property type="evidence" value="ECO:0007669"/>
    <property type="project" value="TreeGrafter"/>
</dbReference>
<feature type="compositionally biased region" description="Polar residues" evidence="6">
    <location>
        <begin position="224"/>
        <end position="237"/>
    </location>
</feature>
<evidence type="ECO:0000256" key="7">
    <source>
        <dbReference type="SAM" id="Phobius"/>
    </source>
</evidence>
<comment type="caution">
    <text evidence="10">The sequence shown here is derived from an EMBL/GenBank/DDBJ whole genome shotgun (WGS) entry which is preliminary data.</text>
</comment>
<feature type="transmembrane region" description="Helical" evidence="7">
    <location>
        <begin position="1334"/>
        <end position="1354"/>
    </location>
</feature>
<feature type="transmembrane region" description="Helical" evidence="7">
    <location>
        <begin position="503"/>
        <end position="522"/>
    </location>
</feature>
<evidence type="ECO:0000259" key="9">
    <source>
        <dbReference type="PROSITE" id="PS51382"/>
    </source>
</evidence>
<dbReference type="PANTHER" id="PTHR10783">
    <property type="entry name" value="XENOTROPIC AND POLYTROPIC RETROVIRUS RECEPTOR 1-RELATED"/>
    <property type="match status" value="1"/>
</dbReference>